<sequence>MRRLLRQAIKLALEDVALGRTIGSKSSNAPLVDLAKLTRVAMETRRIVDALKRSDLFAQVDAQHLRLIASSGTRRTYKRYDVLYREGAPAQCFYMLTRGTLMESSMHTASAAYGADEPKLLSARENFTIRGVGQGGSGKADEQGGSGKTGGASDATGTSGYVLFGLETLVGRARESTLLAMSDVDVIRFNSSNTILGGDTFARSLKLDAKAAAKVAKRIFHAFVFGELSRMQLFHGVIAKTLRALVPLFTFEEIEEGAQIFGLGYAPDKVYILMHGSVYLRRRDGTRFAALSAEQGQSGRGLEPRELPTFGETAMLDRKARTTSAIAVTACKLLVLHAEHFGACTDLVPDIKERLRSLGDMPLKGAQ</sequence>
<evidence type="ECO:0000313" key="4">
    <source>
        <dbReference type="Proteomes" id="UP000037460"/>
    </source>
</evidence>
<accession>A0A0M0J9W6</accession>
<dbReference type="CDD" id="cd00038">
    <property type="entry name" value="CAP_ED"/>
    <property type="match status" value="1"/>
</dbReference>
<dbReference type="Pfam" id="PF00027">
    <property type="entry name" value="cNMP_binding"/>
    <property type="match status" value="1"/>
</dbReference>
<reference evidence="4" key="1">
    <citation type="journal article" date="2015" name="PLoS Genet.">
        <title>Genome Sequence and Transcriptome Analyses of Chrysochromulina tobin: Metabolic Tools for Enhanced Algal Fitness in the Prominent Order Prymnesiales (Haptophyceae).</title>
        <authorList>
            <person name="Hovde B.T."/>
            <person name="Deodato C.R."/>
            <person name="Hunsperger H.M."/>
            <person name="Ryken S.A."/>
            <person name="Yost W."/>
            <person name="Jha R.K."/>
            <person name="Patterson J."/>
            <person name="Monnat R.J. Jr."/>
            <person name="Barlow S.B."/>
            <person name="Starkenburg S.R."/>
            <person name="Cattolico R.A."/>
        </authorList>
    </citation>
    <scope>NUCLEOTIDE SEQUENCE</scope>
    <source>
        <strain evidence="4">CCMP291</strain>
    </source>
</reference>
<dbReference type="SUPFAM" id="SSF51206">
    <property type="entry name" value="cAMP-binding domain-like"/>
    <property type="match status" value="2"/>
</dbReference>
<organism evidence="3 4">
    <name type="scientific">Chrysochromulina tobinii</name>
    <dbReference type="NCBI Taxonomy" id="1460289"/>
    <lineage>
        <taxon>Eukaryota</taxon>
        <taxon>Haptista</taxon>
        <taxon>Haptophyta</taxon>
        <taxon>Prymnesiophyceae</taxon>
        <taxon>Prymnesiales</taxon>
        <taxon>Chrysochromulinaceae</taxon>
        <taxon>Chrysochromulina</taxon>
    </lineage>
</organism>
<proteinExistence type="predicted"/>
<dbReference type="PROSITE" id="PS50042">
    <property type="entry name" value="CNMP_BINDING_3"/>
    <property type="match status" value="2"/>
</dbReference>
<dbReference type="Proteomes" id="UP000037460">
    <property type="component" value="Unassembled WGS sequence"/>
</dbReference>
<dbReference type="AlphaFoldDB" id="A0A0M0J9W6"/>
<name>A0A0M0J9W6_9EUKA</name>
<protein>
    <submittedName>
        <fullName evidence="3">Transcriptional crp fnr family</fullName>
    </submittedName>
</protein>
<dbReference type="SMART" id="SM00100">
    <property type="entry name" value="cNMP"/>
    <property type="match status" value="1"/>
</dbReference>
<feature type="compositionally biased region" description="Gly residues" evidence="1">
    <location>
        <begin position="132"/>
        <end position="150"/>
    </location>
</feature>
<dbReference type="InterPro" id="IPR018490">
    <property type="entry name" value="cNMP-bd_dom_sf"/>
</dbReference>
<evidence type="ECO:0000313" key="3">
    <source>
        <dbReference type="EMBL" id="KOO23285.1"/>
    </source>
</evidence>
<dbReference type="Gene3D" id="2.60.120.10">
    <property type="entry name" value="Jelly Rolls"/>
    <property type="match status" value="2"/>
</dbReference>
<dbReference type="PANTHER" id="PTHR23011">
    <property type="entry name" value="CYCLIC NUCLEOTIDE-BINDING DOMAIN CONTAINING PROTEIN"/>
    <property type="match status" value="1"/>
</dbReference>
<gene>
    <name evidence="3" type="ORF">Ctob_000602</name>
</gene>
<evidence type="ECO:0000259" key="2">
    <source>
        <dbReference type="PROSITE" id="PS50042"/>
    </source>
</evidence>
<dbReference type="PANTHER" id="PTHR23011:SF28">
    <property type="entry name" value="CYCLIC NUCLEOTIDE-BINDING DOMAIN CONTAINING PROTEIN"/>
    <property type="match status" value="1"/>
</dbReference>
<feature type="domain" description="Cyclic nucleotide-binding" evidence="2">
    <location>
        <begin position="233"/>
        <end position="341"/>
    </location>
</feature>
<dbReference type="InterPro" id="IPR000595">
    <property type="entry name" value="cNMP-bd_dom"/>
</dbReference>
<comment type="caution">
    <text evidence="3">The sequence shown here is derived from an EMBL/GenBank/DDBJ whole genome shotgun (WGS) entry which is preliminary data.</text>
</comment>
<keyword evidence="4" id="KW-1185">Reference proteome</keyword>
<feature type="region of interest" description="Disordered" evidence="1">
    <location>
        <begin position="131"/>
        <end position="153"/>
    </location>
</feature>
<dbReference type="EMBL" id="JWZX01003205">
    <property type="protein sequence ID" value="KOO23285.1"/>
    <property type="molecule type" value="Genomic_DNA"/>
</dbReference>
<feature type="domain" description="Cyclic nucleotide-binding" evidence="2">
    <location>
        <begin position="56"/>
        <end position="101"/>
    </location>
</feature>
<dbReference type="InterPro" id="IPR014710">
    <property type="entry name" value="RmlC-like_jellyroll"/>
</dbReference>
<evidence type="ECO:0000256" key="1">
    <source>
        <dbReference type="SAM" id="MobiDB-lite"/>
    </source>
</evidence>